<evidence type="ECO:0000313" key="5">
    <source>
        <dbReference type="EMBL" id="ELY57597.1"/>
    </source>
</evidence>
<dbReference type="GO" id="GO:1904680">
    <property type="term" value="F:peptide transmembrane transporter activity"/>
    <property type="evidence" value="ECO:0007669"/>
    <property type="project" value="TreeGrafter"/>
</dbReference>
<dbReference type="GO" id="GO:0042597">
    <property type="term" value="C:periplasmic space"/>
    <property type="evidence" value="ECO:0007669"/>
    <property type="project" value="UniProtKB-ARBA"/>
</dbReference>
<organism evidence="5 6">
    <name type="scientific">Natronolimnohabitans innermongolicus JCM 12255</name>
    <dbReference type="NCBI Taxonomy" id="1227499"/>
    <lineage>
        <taxon>Archaea</taxon>
        <taxon>Methanobacteriati</taxon>
        <taxon>Methanobacteriota</taxon>
        <taxon>Stenosarchaea group</taxon>
        <taxon>Halobacteria</taxon>
        <taxon>Halobacteriales</taxon>
        <taxon>Natrialbaceae</taxon>
        <taxon>Natronolimnohabitans</taxon>
    </lineage>
</organism>
<dbReference type="InterPro" id="IPR039424">
    <property type="entry name" value="SBP_5"/>
</dbReference>
<dbReference type="Gene3D" id="3.10.105.10">
    <property type="entry name" value="Dipeptide-binding Protein, Domain 3"/>
    <property type="match status" value="1"/>
</dbReference>
<dbReference type="STRING" id="1227499.C493_08946"/>
<dbReference type="PIRSF" id="PIRSF002741">
    <property type="entry name" value="MppA"/>
    <property type="match status" value="1"/>
</dbReference>
<dbReference type="OrthoDB" id="194307at2157"/>
<dbReference type="SUPFAM" id="SSF53850">
    <property type="entry name" value="Periplasmic binding protein-like II"/>
    <property type="match status" value="1"/>
</dbReference>
<evidence type="ECO:0000256" key="2">
    <source>
        <dbReference type="ARBA" id="ARBA00022448"/>
    </source>
</evidence>
<protein>
    <submittedName>
        <fullName evidence="5">ABC transporter periplasmic protein</fullName>
    </submittedName>
</protein>
<dbReference type="Pfam" id="PF00496">
    <property type="entry name" value="SBP_bac_5"/>
    <property type="match status" value="1"/>
</dbReference>
<dbReference type="PATRIC" id="fig|1227499.3.peg.1811"/>
<reference evidence="5 6" key="1">
    <citation type="journal article" date="2014" name="PLoS Genet.">
        <title>Phylogenetically driven sequencing of extremely halophilic archaea reveals strategies for static and dynamic osmo-response.</title>
        <authorList>
            <person name="Becker E.A."/>
            <person name="Seitzer P.M."/>
            <person name="Tritt A."/>
            <person name="Larsen D."/>
            <person name="Krusor M."/>
            <person name="Yao A.I."/>
            <person name="Wu D."/>
            <person name="Madern D."/>
            <person name="Eisen J.A."/>
            <person name="Darling A.E."/>
            <person name="Facciotti M.T."/>
        </authorList>
    </citation>
    <scope>NUCLEOTIDE SEQUENCE [LARGE SCALE GENOMIC DNA]</scope>
    <source>
        <strain evidence="5 6">JCM 12255</strain>
    </source>
</reference>
<dbReference type="EMBL" id="AOHZ01000041">
    <property type="protein sequence ID" value="ELY57597.1"/>
    <property type="molecule type" value="Genomic_DNA"/>
</dbReference>
<dbReference type="Proteomes" id="UP000011602">
    <property type="component" value="Unassembled WGS sequence"/>
</dbReference>
<keyword evidence="6" id="KW-1185">Reference proteome</keyword>
<dbReference type="AlphaFoldDB" id="L9X7M9"/>
<name>L9X7M9_9EURY</name>
<dbReference type="eggNOG" id="arCOG01534">
    <property type="taxonomic scope" value="Archaea"/>
</dbReference>
<evidence type="ECO:0000313" key="6">
    <source>
        <dbReference type="Proteomes" id="UP000011602"/>
    </source>
</evidence>
<dbReference type="InterPro" id="IPR000914">
    <property type="entry name" value="SBP_5_dom"/>
</dbReference>
<comment type="similarity">
    <text evidence="1">Belongs to the bacterial solute-binding protein 5 family.</text>
</comment>
<dbReference type="GO" id="GO:0015833">
    <property type="term" value="P:peptide transport"/>
    <property type="evidence" value="ECO:0007669"/>
    <property type="project" value="TreeGrafter"/>
</dbReference>
<comment type="caution">
    <text evidence="5">The sequence shown here is derived from an EMBL/GenBank/DDBJ whole genome shotgun (WGS) entry which is preliminary data.</text>
</comment>
<feature type="domain" description="Solute-binding protein family 5" evidence="4">
    <location>
        <begin position="93"/>
        <end position="464"/>
    </location>
</feature>
<dbReference type="RefSeq" id="WP_007259084.1">
    <property type="nucleotide sequence ID" value="NZ_AOHZ01000041.1"/>
</dbReference>
<proteinExistence type="inferred from homology"/>
<gene>
    <name evidence="5" type="ORF">C493_08946</name>
</gene>
<evidence type="ECO:0000256" key="1">
    <source>
        <dbReference type="ARBA" id="ARBA00005695"/>
    </source>
</evidence>
<dbReference type="PANTHER" id="PTHR30290:SF9">
    <property type="entry name" value="OLIGOPEPTIDE-BINDING PROTEIN APPA"/>
    <property type="match status" value="1"/>
</dbReference>
<dbReference type="InterPro" id="IPR030678">
    <property type="entry name" value="Peptide/Ni-bd"/>
</dbReference>
<sequence length="539" mass="59780">MKGVTSGRIDRRTLLRLTGGAGATAGLGALAGCLSDPDGDDDDNGDELDLDTLTITQGEFPDVEDPNDHITGPYFNVYDHVYEPLFDVTPGEEPEGRIVEDWEHDEDERTVELSIRDDVVFHQGQELTADDIAFTLERQIDGDVPPASDQVAGLGSIEGAEAIDDTTLELSYAGAPQLAEFEFGNYLRAVSQGWFENDAPTVDGVISGDDEEAFNGTGPLQVVEYNPGQNQIVMEPFDDYWGEVPNVNEVIFEGESDDGGRVNSLLADETNFIDNIQPNQVGNVDEEDDYRVERVVSFRNIFLAMKSEIEPFDSQEFRQAMNYAVDNENIIDEILNGLGSPMSQPTPPEVNGHNPDLEPYDHDLDEAESLVEDAGYTEDDPAEITLTAPEGRYLNDTQVGERAASQIDELPNVECDFEAVPFDVVSDANSTGPDTDDIPFFLIGWGVITGDADYGMFGFFHDDGGVQNIRDDELQTALEESQVEEDPETREEMLQDLNELAREKAPWVFLHQQENVYGIDADIEWEPREDESVFVWEMS</sequence>
<dbReference type="PANTHER" id="PTHR30290">
    <property type="entry name" value="PERIPLASMIC BINDING COMPONENT OF ABC TRANSPORTER"/>
    <property type="match status" value="1"/>
</dbReference>
<keyword evidence="3" id="KW-0732">Signal</keyword>
<dbReference type="PROSITE" id="PS51257">
    <property type="entry name" value="PROKAR_LIPOPROTEIN"/>
    <property type="match status" value="1"/>
</dbReference>
<evidence type="ECO:0000256" key="3">
    <source>
        <dbReference type="ARBA" id="ARBA00022729"/>
    </source>
</evidence>
<dbReference type="Gene3D" id="3.40.190.10">
    <property type="entry name" value="Periplasmic binding protein-like II"/>
    <property type="match status" value="1"/>
</dbReference>
<accession>L9X7M9</accession>
<keyword evidence="2" id="KW-0813">Transport</keyword>
<dbReference type="GO" id="GO:0043190">
    <property type="term" value="C:ATP-binding cassette (ABC) transporter complex"/>
    <property type="evidence" value="ECO:0007669"/>
    <property type="project" value="InterPro"/>
</dbReference>
<evidence type="ECO:0000259" key="4">
    <source>
        <dbReference type="Pfam" id="PF00496"/>
    </source>
</evidence>
<dbReference type="Gene3D" id="3.90.76.10">
    <property type="entry name" value="Dipeptide-binding Protein, Domain 1"/>
    <property type="match status" value="1"/>
</dbReference>
<dbReference type="PROSITE" id="PS51318">
    <property type="entry name" value="TAT"/>
    <property type="match status" value="1"/>
</dbReference>
<dbReference type="InterPro" id="IPR006311">
    <property type="entry name" value="TAT_signal"/>
</dbReference>